<dbReference type="EMBL" id="JANBPG010002257">
    <property type="protein sequence ID" value="KAJ1886451.1"/>
    <property type="molecule type" value="Genomic_DNA"/>
</dbReference>
<gene>
    <name evidence="1" type="ORF">LPJ66_009624</name>
</gene>
<dbReference type="Proteomes" id="UP001150581">
    <property type="component" value="Unassembled WGS sequence"/>
</dbReference>
<reference evidence="1" key="1">
    <citation type="submission" date="2022-07" db="EMBL/GenBank/DDBJ databases">
        <title>Phylogenomic reconstructions and comparative analyses of Kickxellomycotina fungi.</title>
        <authorList>
            <person name="Reynolds N.K."/>
            <person name="Stajich J.E."/>
            <person name="Barry K."/>
            <person name="Grigoriev I.V."/>
            <person name="Crous P."/>
            <person name="Smith M.E."/>
        </authorList>
    </citation>
    <scope>NUCLEOTIDE SEQUENCE</scope>
    <source>
        <strain evidence="1">Benny 63K</strain>
    </source>
</reference>
<organism evidence="1 2">
    <name type="scientific">Kickxella alabastrina</name>
    <dbReference type="NCBI Taxonomy" id="61397"/>
    <lineage>
        <taxon>Eukaryota</taxon>
        <taxon>Fungi</taxon>
        <taxon>Fungi incertae sedis</taxon>
        <taxon>Zoopagomycota</taxon>
        <taxon>Kickxellomycotina</taxon>
        <taxon>Kickxellomycetes</taxon>
        <taxon>Kickxellales</taxon>
        <taxon>Kickxellaceae</taxon>
        <taxon>Kickxella</taxon>
    </lineage>
</organism>
<protein>
    <submittedName>
        <fullName evidence="1">Uncharacterized protein</fullName>
    </submittedName>
</protein>
<sequence>MYDRHCLHLSQAQTDAKLRAGDAFTVRFRMPGAAEPGSGAVFDDIVHGAMQFRGPAGFDDAVLLKSDGLPTYHLANVVDDHLMRITHVLRGEEWLISTPKHRALFAAFGWPAPQYAHLPLLMNADGSKLSKRNADAPVQNYVDKGYLPAALVNYAALLGWHPGAASAQEIYTLPQLERSFSLAGLSRSKSVVSRDRLDWLNRQHLRMQIDDPATAPRLAEQAALEINNKTKSVAPEHPLAQPADTLRALRLCADRLTFTRDLYDAAPFLFADPDLGSPDANAVVQKVPADARITLLQAAIAQITTKLNLPSVAAADAMGQDRVPAEQWVGFAKEIAATAQVPAKYAMMMLRFALTGQHSGPKIPDLMAYFPVSELKRRLQRAADALLLPPPPLLSK</sequence>
<name>A0ACC1I6C8_9FUNG</name>
<proteinExistence type="predicted"/>
<evidence type="ECO:0000313" key="2">
    <source>
        <dbReference type="Proteomes" id="UP001150581"/>
    </source>
</evidence>
<accession>A0ACC1I6C8</accession>
<comment type="caution">
    <text evidence="1">The sequence shown here is derived from an EMBL/GenBank/DDBJ whole genome shotgun (WGS) entry which is preliminary data.</text>
</comment>
<evidence type="ECO:0000313" key="1">
    <source>
        <dbReference type="EMBL" id="KAJ1886451.1"/>
    </source>
</evidence>
<keyword evidence="2" id="KW-1185">Reference proteome</keyword>